<dbReference type="EMBL" id="JAJCJQ010000042">
    <property type="protein sequence ID" value="MCB6962241.1"/>
    <property type="molecule type" value="Genomic_DNA"/>
</dbReference>
<keyword evidence="3" id="KW-0067">ATP-binding</keyword>
<proteinExistence type="predicted"/>
<dbReference type="InterPro" id="IPR012547">
    <property type="entry name" value="PDDEXK_9"/>
</dbReference>
<feature type="domain" description="AdoMet activation" evidence="2">
    <location>
        <begin position="1"/>
        <end position="34"/>
    </location>
</feature>
<dbReference type="PROSITE" id="PS50974">
    <property type="entry name" value="ADOMET_ACTIVATION"/>
    <property type="match status" value="1"/>
</dbReference>
<feature type="non-terminal residue" evidence="3">
    <location>
        <position position="1"/>
    </location>
</feature>
<keyword evidence="1" id="KW-0489">Methyltransferase</keyword>
<dbReference type="GO" id="GO:0032259">
    <property type="term" value="P:methylation"/>
    <property type="evidence" value="ECO:0007669"/>
    <property type="project" value="UniProtKB-KW"/>
</dbReference>
<organism evidence="3 4">
    <name type="scientific">Agathobacter rectalis</name>
    <dbReference type="NCBI Taxonomy" id="39491"/>
    <lineage>
        <taxon>Bacteria</taxon>
        <taxon>Bacillati</taxon>
        <taxon>Bacillota</taxon>
        <taxon>Clostridia</taxon>
        <taxon>Lachnospirales</taxon>
        <taxon>Lachnospiraceae</taxon>
        <taxon>Agathobacter</taxon>
    </lineage>
</organism>
<comment type="caution">
    <text evidence="3">The sequence shown here is derived from an EMBL/GenBank/DDBJ whole genome shotgun (WGS) entry which is preliminary data.</text>
</comment>
<evidence type="ECO:0000313" key="3">
    <source>
        <dbReference type="EMBL" id="MCB6962241.1"/>
    </source>
</evidence>
<keyword evidence="1" id="KW-0808">Transferase</keyword>
<reference evidence="3" key="1">
    <citation type="submission" date="2021-10" db="EMBL/GenBank/DDBJ databases">
        <title>Collection of gut derived symbiotic bacterial strains cultured from healthy donors.</title>
        <authorList>
            <person name="Lin H."/>
            <person name="Littmann E."/>
            <person name="Kohout C."/>
            <person name="Pamer E.G."/>
        </authorList>
    </citation>
    <scope>NUCLEOTIDE SEQUENCE</scope>
    <source>
        <strain evidence="3">DFI.7.28A</strain>
    </source>
</reference>
<sequence length="297" mass="34257">GFTEDEVRDICDRYGRDFSQVERWYDGYMLGDCHVYNPRAVVNYMLQGDLKSYWSETGSYDVIVPLINLDFDGLKTAIIQMLSGGEIKVNTGSFMNDTVSFKNKDDVLTYLVHLGYLGFDQKKSCAFIPNEEIRQELTTAVESTRWKELITFENESLFLLDATLDMENDIVAKMIGQIHDEYASGIQYNNENSLSSVLTIAYLGAMNYYFKPVRELPTGRGFADFVYIPKPEFAIDYPAMVVELKWNKTAKTAINQIREKQYMKSIEQYTGNILLVGISYDKKTKKHQCIIEEYMKK</sequence>
<gene>
    <name evidence="3" type="ORF">LIZ82_15300</name>
</gene>
<dbReference type="Pfam" id="PF08011">
    <property type="entry name" value="PDDEXK_9"/>
    <property type="match status" value="1"/>
</dbReference>
<dbReference type="PANTHER" id="PTHR34825:SF1">
    <property type="entry name" value="AAA-ATPASE-LIKE DOMAIN-CONTAINING PROTEIN"/>
    <property type="match status" value="1"/>
</dbReference>
<dbReference type="GO" id="GO:0005524">
    <property type="term" value="F:ATP binding"/>
    <property type="evidence" value="ECO:0007669"/>
    <property type="project" value="UniProtKB-KW"/>
</dbReference>
<dbReference type="RefSeq" id="WP_306783475.1">
    <property type="nucleotide sequence ID" value="NZ_JAJCJQ010000042.1"/>
</dbReference>
<protein>
    <submittedName>
        <fullName evidence="3">ATP-binding protein</fullName>
    </submittedName>
</protein>
<evidence type="ECO:0000259" key="2">
    <source>
        <dbReference type="PROSITE" id="PS50974"/>
    </source>
</evidence>
<evidence type="ECO:0000313" key="4">
    <source>
        <dbReference type="Proteomes" id="UP001197741"/>
    </source>
</evidence>
<accession>A0AAW4URP8</accession>
<dbReference type="Proteomes" id="UP001197741">
    <property type="component" value="Unassembled WGS sequence"/>
</dbReference>
<dbReference type="GO" id="GO:0008705">
    <property type="term" value="F:methionine synthase activity"/>
    <property type="evidence" value="ECO:0007669"/>
    <property type="project" value="InterPro"/>
</dbReference>
<dbReference type="PANTHER" id="PTHR34825">
    <property type="entry name" value="CONSERVED PROTEIN, WITH A WEAK D-GALACTARATE DEHYDRATASE/ALTRONATE HYDROLASE DOMAIN"/>
    <property type="match status" value="1"/>
</dbReference>
<dbReference type="AlphaFoldDB" id="A0AAW4URP8"/>
<keyword evidence="3" id="KW-0547">Nucleotide-binding</keyword>
<name>A0AAW4URP8_9FIRM</name>
<evidence type="ECO:0000256" key="1">
    <source>
        <dbReference type="PROSITE-ProRule" id="PRU00346"/>
    </source>
</evidence>
<dbReference type="InterPro" id="IPR004223">
    <property type="entry name" value="VitB12-dep_Met_synth_activ_dom"/>
</dbReference>